<dbReference type="Gene3D" id="1.50.10.20">
    <property type="match status" value="1"/>
</dbReference>
<dbReference type="Pfam" id="PF17972">
    <property type="entry name" value="bMG5"/>
    <property type="match status" value="1"/>
</dbReference>
<gene>
    <name evidence="5" type="ORF">NCTC11621_00772</name>
</gene>
<comment type="similarity">
    <text evidence="1">Belongs to the protease inhibitor I39 (alpha-2-macroglobulin) family. Bacterial alpha-2-macroglobulin subfamily.</text>
</comment>
<dbReference type="Gene3D" id="2.60.40.3710">
    <property type="match status" value="1"/>
</dbReference>
<dbReference type="SMART" id="SM01360">
    <property type="entry name" value="A2M"/>
    <property type="match status" value="1"/>
</dbReference>
<dbReference type="PANTHER" id="PTHR40094">
    <property type="entry name" value="ALPHA-2-MACROGLOBULIN HOMOLOG"/>
    <property type="match status" value="1"/>
</dbReference>
<proteinExistence type="inferred from homology"/>
<dbReference type="Pfam" id="PF11974">
    <property type="entry name" value="bMG3"/>
    <property type="match status" value="1"/>
</dbReference>
<accession>A0A379ETY6</accession>
<protein>
    <submittedName>
        <fullName evidence="5">Alpha-2-macroglobulin family protein</fullName>
    </submittedName>
</protein>
<dbReference type="GO" id="GO:0004866">
    <property type="term" value="F:endopeptidase inhibitor activity"/>
    <property type="evidence" value="ECO:0007669"/>
    <property type="project" value="InterPro"/>
</dbReference>
<dbReference type="Pfam" id="PF17973">
    <property type="entry name" value="bMG10"/>
    <property type="match status" value="1"/>
</dbReference>
<feature type="domain" description="Alpha-2-macroglobulin bait region" evidence="3">
    <location>
        <begin position="1010"/>
        <end position="1149"/>
    </location>
</feature>
<evidence type="ECO:0000256" key="2">
    <source>
        <dbReference type="ARBA" id="ARBA00022729"/>
    </source>
</evidence>
<dbReference type="InterPro" id="IPR041246">
    <property type="entry name" value="Bact_MG10"/>
</dbReference>
<dbReference type="PROSITE" id="PS51257">
    <property type="entry name" value="PROKAR_LIPOPROTEIN"/>
    <property type="match status" value="1"/>
</dbReference>
<dbReference type="SUPFAM" id="SSF48239">
    <property type="entry name" value="Terpenoid cyclases/Protein prenyltransferases"/>
    <property type="match status" value="1"/>
</dbReference>
<dbReference type="InterPro" id="IPR002890">
    <property type="entry name" value="MG2"/>
</dbReference>
<reference evidence="5 6" key="1">
    <citation type="submission" date="2018-06" db="EMBL/GenBank/DDBJ databases">
        <authorList>
            <consortium name="Pathogen Informatics"/>
            <person name="Doyle S."/>
        </authorList>
    </citation>
    <scope>NUCLEOTIDE SEQUENCE [LARGE SCALE GENOMIC DNA]</scope>
    <source>
        <strain evidence="5 6">NCTC11621</strain>
    </source>
</reference>
<sequence length="1907" mass="215512">MNKRNFFSLFGLLTMVFMLTSCWENKEDNKNAISFTLNPIESTNYYENPKEVYPLVITFNGPAAPITSVNKEVQEGISIEPAIKGKWFWNTDTMLSFKPENDWPAGQEYKIKIDEKILNPQHTYVKALKKPFTVTTPSFSADITEQYFYQDPNQAHIRYAIVGVSFSHPVDKEKFEKAIQINLVRQNNDDTRHVISPLKFKVRYAENDLVAWIHSDSVSLAQSNNQYIETKINQNLTALLGGNPLEESLVANVEVPTKFSLDYSSGIIIAQNEKNEAEQILNLTFTKLVKGSNIAKNIAAFLLPEKAPNNNSHWNYNQINQALLNQAEKVTLKLLPTETAYTYTQNFQLDIPEKRCLYLQINHHFSALGGYQFKKPLGELICAPEYPKHVGFIGNGSILSSVGEQKLTISSRNFNEIKLQVGRIQEEQLRHLVSLNQGDFQNPNLGQLKIDHIADFMTKTYTVNNQYPQKTNYIGIDLAHLFKTNTLSAGIYWLKVSGDDKNISSSLRDTSQNYDWRNDANNQFSDYRLIVLTDLGIIAKKANDGSQMVFVQSISTGEAVEGASVSVISRNGSIIKTGFSDEQGVIHFASLDHFKQELAPVMYLVSTEDQMSFLPIDKYDRSLDYSRFDVGGVYTEQDMAGLKAYLFNDRGIYRPNETVHTGIITKSQDWRTTLTNVPLKFQIISPSGRTMLKQTVRLDKSGLNSVNFTLPEVAETGEWFAQLLIGEHNKQKEIGSMTFQVQEFQPDTLKIKTTFNQSAAEGWINPRDLIATVKLTNLFGTPAQNRRVSAELTLHPVLPKFSQYENYQFFDNQRNKSAILYETTLNEQTTDKDGQATFPIDLSQYAENTAQMLYFTADGFESNSGRAVSTVKSVMVSAQPWLIGYQSNVDLSYLKRNTPQQIHFIAVNPTLEKIAVEGLKATLFERQYLSVLTQQPSGAYKYESKLVENEIEQHDIQLTSAGLDFVLNTKKSGDFVLVLTNEYEQEVNRIHYTVIGNQNLTVAMDKNTELKLRLNKKQFQPNDEIEIAIQAPYAGSGLITIERDRVYAHKWFKATTNSSVQRIKLPANFEGNGYINVQFSRDINSSDIFTSPLSYGVVPFTVNVDNRRLKLELTSPKQVKSGEVIEFKLTSNKPSKALIYAVNEGILQVANYKFTDPLNYFFPKQALQVQTSQILDLILPEFSKVMQFAKTGGDAEIGMELAMKMAMANTNPFKRKADKPVAYWSGVVDVNGETTVTYQIPEEFNGNLKVMAIAVNHEGNQIGHVETATTVRNDLILSPTVPLTLTPNDQAEISVNIANNTNRTQQVKIKVDVEPQIHLIGEVEKIVEVTPMSESAVNFMIKATEQLGSSQIRFNATYLNAQQQPLDVMRHVTLSVRPIMPKQFVTQIDKVDAGKTVNTALPLTLFPQYRTQSALFSPTPLVLAQSISTYLSQYDNYCTEQIISSAIPTLLFSQNKAYQPLLHNLAVNNLGKTQISEQTIQQSLQKVLTLLPNRQRADGSYGVWNDIEQGEIFLTAYVAHFLIEAQERHIPLPQAWFGQNGLFNNTISALEYQSIPQEGDSLIDLRQRAYSAYLLTRLGQVPSNALLSIRTMLEQHFNAKDWQSDTLSAWLSAAYQLLKQDEEAHKLLENVIAKLNSERDVQWLYRHYSDPLIQDSSMLYVIARHFPKELAKVSEKVLTRIAQDLNQQRYNTLSSAMVLLALDAYAQQNQAELSALHIQQNGQDISQSNSLFRYADLTETQMNLDFVNSSTQTAWFALSQSGYPQKADNKALSNGLEIYRTYTDKEGNEVKSVQIGETIYATIKVRSIADYLTDVIITDLYPAGFEVIWQSDVEEASVDAWYPQHSEVREDRILSYGNVEGEMKTLKYQLKAVNIGTFQIPPVYAESMYDRTIKAYSANEGQIKVTK</sequence>
<dbReference type="EMBL" id="UGTV01000015">
    <property type="protein sequence ID" value="SUC09752.1"/>
    <property type="molecule type" value="Genomic_DNA"/>
</dbReference>
<dbReference type="InterPro" id="IPR011625">
    <property type="entry name" value="A2M_N_BRD"/>
</dbReference>
<dbReference type="InterPro" id="IPR021868">
    <property type="entry name" value="Alpha_2_Macroglob_MG3"/>
</dbReference>
<feature type="domain" description="Alpha-2-macroglobulin" evidence="4">
    <location>
        <begin position="1221"/>
        <end position="1311"/>
    </location>
</feature>
<dbReference type="Proteomes" id="UP000254704">
    <property type="component" value="Unassembled WGS sequence"/>
</dbReference>
<organism evidence="5 6">
    <name type="scientific">Pasteurella canis</name>
    <dbReference type="NCBI Taxonomy" id="753"/>
    <lineage>
        <taxon>Bacteria</taxon>
        <taxon>Pseudomonadati</taxon>
        <taxon>Pseudomonadota</taxon>
        <taxon>Gammaproteobacteria</taxon>
        <taxon>Pasteurellales</taxon>
        <taxon>Pasteurellaceae</taxon>
        <taxon>Pasteurella</taxon>
    </lineage>
</organism>
<dbReference type="PANTHER" id="PTHR40094:SF1">
    <property type="entry name" value="UBIQUITIN DOMAIN-CONTAINING PROTEIN"/>
    <property type="match status" value="1"/>
</dbReference>
<dbReference type="SMART" id="SM01359">
    <property type="entry name" value="A2M_N_2"/>
    <property type="match status" value="1"/>
</dbReference>
<dbReference type="Pfam" id="PF00207">
    <property type="entry name" value="A2M"/>
    <property type="match status" value="1"/>
</dbReference>
<dbReference type="Gene3D" id="2.60.40.10">
    <property type="entry name" value="Immunoglobulins"/>
    <property type="match status" value="1"/>
</dbReference>
<dbReference type="RefSeq" id="WP_115322645.1">
    <property type="nucleotide sequence ID" value="NZ_UGTV01000015.1"/>
</dbReference>
<dbReference type="InterPro" id="IPR001599">
    <property type="entry name" value="Macroglobln_a2"/>
</dbReference>
<dbReference type="InterPro" id="IPR008930">
    <property type="entry name" value="Terpenoid_cyclase/PrenylTrfase"/>
</dbReference>
<name>A0A379ETY6_9PAST</name>
<evidence type="ECO:0000259" key="4">
    <source>
        <dbReference type="SMART" id="SM01360"/>
    </source>
</evidence>
<dbReference type="Gene3D" id="2.60.40.1930">
    <property type="match status" value="1"/>
</dbReference>
<dbReference type="InterPro" id="IPR041203">
    <property type="entry name" value="Bact_A2M_MG5"/>
</dbReference>
<dbReference type="CDD" id="cd02891">
    <property type="entry name" value="A2M_like"/>
    <property type="match status" value="1"/>
</dbReference>
<dbReference type="InterPro" id="IPR051802">
    <property type="entry name" value="YfhM-like"/>
</dbReference>
<dbReference type="InterPro" id="IPR013783">
    <property type="entry name" value="Ig-like_fold"/>
</dbReference>
<evidence type="ECO:0000313" key="5">
    <source>
        <dbReference type="EMBL" id="SUC09752.1"/>
    </source>
</evidence>
<keyword evidence="2" id="KW-0732">Signal</keyword>
<dbReference type="Pfam" id="PF01835">
    <property type="entry name" value="MG2"/>
    <property type="match status" value="1"/>
</dbReference>
<evidence type="ECO:0000259" key="3">
    <source>
        <dbReference type="SMART" id="SM01359"/>
    </source>
</evidence>
<evidence type="ECO:0000313" key="6">
    <source>
        <dbReference type="Proteomes" id="UP000254704"/>
    </source>
</evidence>
<dbReference type="Pfam" id="PF07703">
    <property type="entry name" value="A2M_BRD"/>
    <property type="match status" value="1"/>
</dbReference>
<evidence type="ECO:0000256" key="1">
    <source>
        <dbReference type="ARBA" id="ARBA00010556"/>
    </source>
</evidence>